<keyword evidence="2" id="KW-1185">Reference proteome</keyword>
<dbReference type="EMBL" id="JAWDGP010001056">
    <property type="protein sequence ID" value="KAK3795461.1"/>
    <property type="molecule type" value="Genomic_DNA"/>
</dbReference>
<name>A0AAE1AY77_9GAST</name>
<evidence type="ECO:0000313" key="2">
    <source>
        <dbReference type="Proteomes" id="UP001283361"/>
    </source>
</evidence>
<proteinExistence type="predicted"/>
<dbReference type="AlphaFoldDB" id="A0AAE1AY77"/>
<organism evidence="1 2">
    <name type="scientific">Elysia crispata</name>
    <name type="common">lettuce slug</name>
    <dbReference type="NCBI Taxonomy" id="231223"/>
    <lineage>
        <taxon>Eukaryota</taxon>
        <taxon>Metazoa</taxon>
        <taxon>Spiralia</taxon>
        <taxon>Lophotrochozoa</taxon>
        <taxon>Mollusca</taxon>
        <taxon>Gastropoda</taxon>
        <taxon>Heterobranchia</taxon>
        <taxon>Euthyneura</taxon>
        <taxon>Panpulmonata</taxon>
        <taxon>Sacoglossa</taxon>
        <taxon>Placobranchoidea</taxon>
        <taxon>Plakobranchidae</taxon>
        <taxon>Elysia</taxon>
    </lineage>
</organism>
<comment type="caution">
    <text evidence="1">The sequence shown here is derived from an EMBL/GenBank/DDBJ whole genome shotgun (WGS) entry which is preliminary data.</text>
</comment>
<accession>A0AAE1AY77</accession>
<protein>
    <submittedName>
        <fullName evidence="1">Uncharacterized protein</fullName>
    </submittedName>
</protein>
<gene>
    <name evidence="1" type="ORF">RRG08_045451</name>
</gene>
<sequence length="77" mass="9215">MTIRRRGSLTHKKRSMAARLHDQFSAAFCPLFTTRSTYEEKQNDRLLLVAIICYLPLEESVRQFLWIERMNLPFRIV</sequence>
<reference evidence="1" key="1">
    <citation type="journal article" date="2023" name="G3 (Bethesda)">
        <title>A reference genome for the long-term kleptoplast-retaining sea slug Elysia crispata morphotype clarki.</title>
        <authorList>
            <person name="Eastman K.E."/>
            <person name="Pendleton A.L."/>
            <person name="Shaikh M.A."/>
            <person name="Suttiyut T."/>
            <person name="Ogas R."/>
            <person name="Tomko P."/>
            <person name="Gavelis G."/>
            <person name="Widhalm J.R."/>
            <person name="Wisecaver J.H."/>
        </authorList>
    </citation>
    <scope>NUCLEOTIDE SEQUENCE</scope>
    <source>
        <strain evidence="1">ECLA1</strain>
    </source>
</reference>
<evidence type="ECO:0000313" key="1">
    <source>
        <dbReference type="EMBL" id="KAK3795461.1"/>
    </source>
</evidence>
<dbReference type="Proteomes" id="UP001283361">
    <property type="component" value="Unassembled WGS sequence"/>
</dbReference>